<dbReference type="AlphaFoldDB" id="A0AAV2HVA1"/>
<feature type="compositionally biased region" description="Pro residues" evidence="1">
    <location>
        <begin position="594"/>
        <end position="607"/>
    </location>
</feature>
<dbReference type="EMBL" id="CAXITT010000224">
    <property type="protein sequence ID" value="CAL1536233.1"/>
    <property type="molecule type" value="Genomic_DNA"/>
</dbReference>
<dbReference type="Proteomes" id="UP001497497">
    <property type="component" value="Unassembled WGS sequence"/>
</dbReference>
<proteinExistence type="predicted"/>
<accession>A0AAV2HVA1</accession>
<comment type="caution">
    <text evidence="2">The sequence shown here is derived from an EMBL/GenBank/DDBJ whole genome shotgun (WGS) entry which is preliminary data.</text>
</comment>
<reference evidence="2 3" key="1">
    <citation type="submission" date="2024-04" db="EMBL/GenBank/DDBJ databases">
        <authorList>
            <consortium name="Genoscope - CEA"/>
            <person name="William W."/>
        </authorList>
    </citation>
    <scope>NUCLEOTIDE SEQUENCE [LARGE SCALE GENOMIC DNA]</scope>
</reference>
<evidence type="ECO:0000313" key="3">
    <source>
        <dbReference type="Proteomes" id="UP001497497"/>
    </source>
</evidence>
<protein>
    <submittedName>
        <fullName evidence="2">Uncharacterized protein</fullName>
    </submittedName>
</protein>
<keyword evidence="3" id="KW-1185">Reference proteome</keyword>
<feature type="compositionally biased region" description="Polar residues" evidence="1">
    <location>
        <begin position="261"/>
        <end position="287"/>
    </location>
</feature>
<evidence type="ECO:0000313" key="2">
    <source>
        <dbReference type="EMBL" id="CAL1536233.1"/>
    </source>
</evidence>
<organism evidence="2 3">
    <name type="scientific">Lymnaea stagnalis</name>
    <name type="common">Great pond snail</name>
    <name type="synonym">Helix stagnalis</name>
    <dbReference type="NCBI Taxonomy" id="6523"/>
    <lineage>
        <taxon>Eukaryota</taxon>
        <taxon>Metazoa</taxon>
        <taxon>Spiralia</taxon>
        <taxon>Lophotrochozoa</taxon>
        <taxon>Mollusca</taxon>
        <taxon>Gastropoda</taxon>
        <taxon>Heterobranchia</taxon>
        <taxon>Euthyneura</taxon>
        <taxon>Panpulmonata</taxon>
        <taxon>Hygrophila</taxon>
        <taxon>Lymnaeoidea</taxon>
        <taxon>Lymnaeidae</taxon>
        <taxon>Lymnaea</taxon>
    </lineage>
</organism>
<sequence length="664" mass="70778">MMSAGPQTNQAPMYWMPVVAVPYAANMGQVNLGWSPSQDPYGRDIPHSGGHFLCIYVLILDISCSSHPQYYRMNNPEMGSHVPSGAVMMENCGNFASMGPPVVCADTYVGGGGCYECVNTGYDNLSPVSGGEMVVSKTCGTGHADTNPCSAARSVKNSQDYSANNNNSFASDKNNTRNIANSRACITDQFSIGKSANINVSQENNVDKVNCEESLGDCGKDSQSKENDEDDDVSEGMDVGSDGDSGCPSECADLSPVSGPDSFTASELTQSETGDSTSLLEQTSTDSGKPRGKRRYYMYGNHKLVKPIKEIPLRFQMLLAETSAAKARCEGQPIYMQHSPQAQQPIYDIVYYQTNDNSQAQLNANASCFFPTQDGGGCVESGMTTAYVPECYASGYTNNVAPNQSNHPTCTHAAQAPPLFVPAVSGSSHSTSTQNCQTIIVYSSHSTQATAGQTAPPSPQVRTISMPPPFPPPPNLPPPPLDIISSSTSPLSQTCNQLVRSVATNSCQPKTTAMYADHHIETYNMQTSQVPSKPLGLLNVPPPNLQTQPTLPPSSMAPPTHHNMVSHYSTPTYISVQPPTQAPAPHLNGSVHQLPPPSNHGAPPPGAYPVGSSNHYMYVYPSPPAGQPAPNPHVVYMVSPAYPYNPVYQQQGVLVPSNCPVPVQ</sequence>
<name>A0AAV2HVA1_LYMST</name>
<feature type="region of interest" description="Disordered" evidence="1">
    <location>
        <begin position="581"/>
        <end position="608"/>
    </location>
</feature>
<gene>
    <name evidence="2" type="ORF">GSLYS_00010146001</name>
</gene>
<feature type="region of interest" description="Disordered" evidence="1">
    <location>
        <begin position="215"/>
        <end position="294"/>
    </location>
</feature>
<evidence type="ECO:0000256" key="1">
    <source>
        <dbReference type="SAM" id="MobiDB-lite"/>
    </source>
</evidence>